<keyword evidence="2" id="KW-1185">Reference proteome</keyword>
<dbReference type="EMBL" id="CP129013">
    <property type="protein sequence ID" value="WLR41627.1"/>
    <property type="molecule type" value="Genomic_DNA"/>
</dbReference>
<dbReference type="Proteomes" id="UP001197974">
    <property type="component" value="Chromosome"/>
</dbReference>
<evidence type="ECO:0008006" key="3">
    <source>
        <dbReference type="Google" id="ProtNLM"/>
    </source>
</evidence>
<proteinExistence type="predicted"/>
<protein>
    <recommendedName>
        <fullName evidence="3">Aminoglycoside phosphotransferase domain-containing protein</fullName>
    </recommendedName>
</protein>
<dbReference type="RefSeq" id="WP_226542676.1">
    <property type="nucleotide sequence ID" value="NZ_CP129013.1"/>
</dbReference>
<evidence type="ECO:0000313" key="2">
    <source>
        <dbReference type="Proteomes" id="UP001197974"/>
    </source>
</evidence>
<dbReference type="InterPro" id="IPR011009">
    <property type="entry name" value="Kinase-like_dom_sf"/>
</dbReference>
<evidence type="ECO:0000313" key="1">
    <source>
        <dbReference type="EMBL" id="WLR41627.1"/>
    </source>
</evidence>
<accession>A0ABY9JT84</accession>
<reference evidence="1 2" key="1">
    <citation type="submission" date="2023-06" db="EMBL/GenBank/DDBJ databases">
        <title>Five Gram-positive bacteria isolated from mangrove sediments in Shenzhen, Guangdong, China.</title>
        <authorList>
            <person name="Yu S."/>
            <person name="Zheng W."/>
            <person name="Huang Y."/>
        </authorList>
    </citation>
    <scope>NUCLEOTIDE SEQUENCE [LARGE SCALE GENOMIC DNA]</scope>
    <source>
        <strain evidence="1 2">SaN35-3</strain>
    </source>
</reference>
<dbReference type="SUPFAM" id="SSF56112">
    <property type="entry name" value="Protein kinase-like (PK-like)"/>
    <property type="match status" value="1"/>
</dbReference>
<organism evidence="1 2">
    <name type="scientific">Bacillus carboniphilus</name>
    <dbReference type="NCBI Taxonomy" id="86663"/>
    <lineage>
        <taxon>Bacteria</taxon>
        <taxon>Bacillati</taxon>
        <taxon>Bacillota</taxon>
        <taxon>Bacilli</taxon>
        <taxon>Bacillales</taxon>
        <taxon>Bacillaceae</taxon>
        <taxon>Bacillus</taxon>
    </lineage>
</organism>
<name>A0ABY9JT84_9BACI</name>
<gene>
    <name evidence="1" type="ORF">LC087_12135</name>
</gene>
<sequence>MYLEKRIIENNWMLLEQEPLSGLHAGCIKRLKLLDENKKTRILIYKEFAEDRNNEIEIYNKLLPKINKFLPVTHVWNEYPEAILMEDLGQPLKEIFNQLALEDKKQCLREILSKLAEVHTVSSQGLPVHQLSTEWYDWCCAQLERLSSLNLEWVDSNWIEVVKKMYEKYNIHNYKIKCPNVLTHGDPHLE</sequence>